<feature type="domain" description="C2H2-type" evidence="1">
    <location>
        <begin position="580"/>
        <end position="603"/>
    </location>
</feature>
<feature type="domain" description="C2H2-type" evidence="1">
    <location>
        <begin position="59"/>
        <end position="84"/>
    </location>
</feature>
<sequence>MEEQLFKQKSVVVLTDVLKKLKTVSSYKSNSTIRCPLCSFAHAHSKKELSRHIISIHGHICPFCKKCYSNKRGYRLYKHIIHKHMNKKCQNIEKKMLPEKQCSPSNTKLDEKLIKREHAQEVYDADVFSKHKGIPEDVKVVIETVPTTVSMCTMQLPADWDDDPLPSSDQSQPEEFVSNPPVADAKFTTESTEAHNELSLGVTFKTPLSKNEQPMLERESNDNSQACTAFEKTCEYTNDLNEVCAPTVTSANYDHPKLSMGQVITSQSNTFGRLTDHPTLFDYASNNNIAQSAINSKQGMANEMNRMAKTTWVPISIRSHRDTLYKYGGPPFLNVQQSASNSIVSLSGLLSNTPSDSNSVDSFSTKRVDSEECISSVTSYDKQQVDTSYLAPDQAGVTGLPQSNFHTPSPNTSMAYGIHETVSSTLGSTFSKHTTSSTNEILHADKYNVPKQTFINTSKQVTAVPDNLRSEKLDINKGFMSNHLRFQKRFFCYIGNVAKCNWCNEIMAKDAETMKAHFIGRHKEVILERLQNLKRLRLQSLSKIKQPDPMLISCSSCTFQTTNANDLQNHISSHHSIGLHYCKYCDYFSLFKCELIKHVSSFHTRKKCYHCPYVTVSNAALQSHIYTHHNM</sequence>
<evidence type="ECO:0000313" key="3">
    <source>
        <dbReference type="Proteomes" id="UP000593567"/>
    </source>
</evidence>
<organism evidence="2 3">
    <name type="scientific">Bugula neritina</name>
    <name type="common">Brown bryozoan</name>
    <name type="synonym">Sertularia neritina</name>
    <dbReference type="NCBI Taxonomy" id="10212"/>
    <lineage>
        <taxon>Eukaryota</taxon>
        <taxon>Metazoa</taxon>
        <taxon>Spiralia</taxon>
        <taxon>Lophotrochozoa</taxon>
        <taxon>Bryozoa</taxon>
        <taxon>Gymnolaemata</taxon>
        <taxon>Cheilostomatida</taxon>
        <taxon>Flustrina</taxon>
        <taxon>Buguloidea</taxon>
        <taxon>Bugulidae</taxon>
        <taxon>Bugula</taxon>
    </lineage>
</organism>
<comment type="caution">
    <text evidence="2">The sequence shown here is derived from an EMBL/GenBank/DDBJ whole genome shotgun (WGS) entry which is preliminary data.</text>
</comment>
<dbReference type="SMART" id="SM00355">
    <property type="entry name" value="ZnF_C2H2"/>
    <property type="match status" value="6"/>
</dbReference>
<name>A0A7J7JF33_BUGNE</name>
<feature type="domain" description="C2H2-type" evidence="1">
    <location>
        <begin position="552"/>
        <end position="574"/>
    </location>
</feature>
<dbReference type="OrthoDB" id="3561125at2759"/>
<dbReference type="Proteomes" id="UP000593567">
    <property type="component" value="Unassembled WGS sequence"/>
</dbReference>
<gene>
    <name evidence="2" type="ORF">EB796_017459</name>
</gene>
<evidence type="ECO:0000259" key="1">
    <source>
        <dbReference type="SMART" id="SM00355"/>
    </source>
</evidence>
<feature type="domain" description="C2H2-type" evidence="1">
    <location>
        <begin position="606"/>
        <end position="628"/>
    </location>
</feature>
<reference evidence="2" key="1">
    <citation type="submission" date="2020-06" db="EMBL/GenBank/DDBJ databases">
        <title>Draft genome of Bugula neritina, a colonial animal packing powerful symbionts and potential medicines.</title>
        <authorList>
            <person name="Rayko M."/>
        </authorList>
    </citation>
    <scope>NUCLEOTIDE SEQUENCE [LARGE SCALE GENOMIC DNA]</scope>
    <source>
        <strain evidence="2">Kwan_BN1</strain>
    </source>
</reference>
<dbReference type="EMBL" id="VXIV02002603">
    <property type="protein sequence ID" value="KAF6024234.1"/>
    <property type="molecule type" value="Genomic_DNA"/>
</dbReference>
<dbReference type="AlphaFoldDB" id="A0A7J7JF33"/>
<dbReference type="InterPro" id="IPR013087">
    <property type="entry name" value="Znf_C2H2_type"/>
</dbReference>
<dbReference type="Gene3D" id="3.30.160.60">
    <property type="entry name" value="Classic Zinc Finger"/>
    <property type="match status" value="1"/>
</dbReference>
<feature type="domain" description="C2H2-type" evidence="1">
    <location>
        <begin position="33"/>
        <end position="57"/>
    </location>
</feature>
<accession>A0A7J7JF33</accession>
<keyword evidence="3" id="KW-1185">Reference proteome</keyword>
<protein>
    <recommendedName>
        <fullName evidence="1">C2H2-type domain-containing protein</fullName>
    </recommendedName>
</protein>
<proteinExistence type="predicted"/>
<feature type="domain" description="C2H2-type" evidence="1">
    <location>
        <begin position="498"/>
        <end position="522"/>
    </location>
</feature>
<evidence type="ECO:0000313" key="2">
    <source>
        <dbReference type="EMBL" id="KAF6024234.1"/>
    </source>
</evidence>